<feature type="transmembrane region" description="Helical" evidence="1">
    <location>
        <begin position="132"/>
        <end position="154"/>
    </location>
</feature>
<evidence type="ECO:0000313" key="2">
    <source>
        <dbReference type="EMBL" id="KAJ7748272.1"/>
    </source>
</evidence>
<dbReference type="EMBL" id="JARJLG010000090">
    <property type="protein sequence ID" value="KAJ7748272.1"/>
    <property type="molecule type" value="Genomic_DNA"/>
</dbReference>
<comment type="caution">
    <text evidence="2">The sequence shown here is derived from an EMBL/GenBank/DDBJ whole genome shotgun (WGS) entry which is preliminary data.</text>
</comment>
<reference evidence="2" key="1">
    <citation type="submission" date="2023-03" db="EMBL/GenBank/DDBJ databases">
        <title>Massive genome expansion in bonnet fungi (Mycena s.s.) driven by repeated elements and novel gene families across ecological guilds.</title>
        <authorList>
            <consortium name="Lawrence Berkeley National Laboratory"/>
            <person name="Harder C.B."/>
            <person name="Miyauchi S."/>
            <person name="Viragh M."/>
            <person name="Kuo A."/>
            <person name="Thoen E."/>
            <person name="Andreopoulos B."/>
            <person name="Lu D."/>
            <person name="Skrede I."/>
            <person name="Drula E."/>
            <person name="Henrissat B."/>
            <person name="Morin E."/>
            <person name="Kohler A."/>
            <person name="Barry K."/>
            <person name="LaButti K."/>
            <person name="Morin E."/>
            <person name="Salamov A."/>
            <person name="Lipzen A."/>
            <person name="Mereny Z."/>
            <person name="Hegedus B."/>
            <person name="Baldrian P."/>
            <person name="Stursova M."/>
            <person name="Weitz H."/>
            <person name="Taylor A."/>
            <person name="Grigoriev I.V."/>
            <person name="Nagy L.G."/>
            <person name="Martin F."/>
            <person name="Kauserud H."/>
        </authorList>
    </citation>
    <scope>NUCLEOTIDE SEQUENCE</scope>
    <source>
        <strain evidence="2">CBHHK188m</strain>
    </source>
</reference>
<feature type="transmembrane region" description="Helical" evidence="1">
    <location>
        <begin position="97"/>
        <end position="120"/>
    </location>
</feature>
<accession>A0AAD7ITE8</accession>
<gene>
    <name evidence="2" type="ORF">DFH07DRAFT_1062556</name>
</gene>
<evidence type="ECO:0000313" key="3">
    <source>
        <dbReference type="Proteomes" id="UP001215280"/>
    </source>
</evidence>
<keyword evidence="3" id="KW-1185">Reference proteome</keyword>
<sequence length="253" mass="27162">MDSPSRKVYVPHSLTLSLIPALPDPSRYRPPVPCLPSIKASSGLVLVPMSSPTISTLYLLGFAISFFQLVSASLLRPLFPPEEGAGVKPGKNVPTPAGYLCAISVMAGITSSYWLLLMYIARRKTSPDWARAGLHVTFLVCTSLHWIYLTVMLLCMNSPSSPLWTLIYSCADAGFAGNRCAAIALHLYLPLVDILVLLSTAWIVFHRARAVHGSDKVTLSPTAYAAAWTLGHVGELGVAAVGAEWDKADGNVV</sequence>
<protein>
    <submittedName>
        <fullName evidence="2">Uncharacterized protein</fullName>
    </submittedName>
</protein>
<keyword evidence="1" id="KW-0812">Transmembrane</keyword>
<keyword evidence="1" id="KW-1133">Transmembrane helix</keyword>
<dbReference type="Proteomes" id="UP001215280">
    <property type="component" value="Unassembled WGS sequence"/>
</dbReference>
<name>A0AAD7ITE8_9AGAR</name>
<dbReference type="AlphaFoldDB" id="A0AAD7ITE8"/>
<organism evidence="2 3">
    <name type="scientific">Mycena maculata</name>
    <dbReference type="NCBI Taxonomy" id="230809"/>
    <lineage>
        <taxon>Eukaryota</taxon>
        <taxon>Fungi</taxon>
        <taxon>Dikarya</taxon>
        <taxon>Basidiomycota</taxon>
        <taxon>Agaricomycotina</taxon>
        <taxon>Agaricomycetes</taxon>
        <taxon>Agaricomycetidae</taxon>
        <taxon>Agaricales</taxon>
        <taxon>Marasmiineae</taxon>
        <taxon>Mycenaceae</taxon>
        <taxon>Mycena</taxon>
    </lineage>
</organism>
<keyword evidence="1" id="KW-0472">Membrane</keyword>
<evidence type="ECO:0000256" key="1">
    <source>
        <dbReference type="SAM" id="Phobius"/>
    </source>
</evidence>
<proteinExistence type="predicted"/>
<feature type="transmembrane region" description="Helical" evidence="1">
    <location>
        <begin position="57"/>
        <end position="77"/>
    </location>
</feature>
<feature type="transmembrane region" description="Helical" evidence="1">
    <location>
        <begin position="187"/>
        <end position="205"/>
    </location>
</feature>